<protein>
    <submittedName>
        <fullName evidence="1">Uncharacterized protein</fullName>
    </submittedName>
</protein>
<organism evidence="1 2">
    <name type="scientific">Mycena rosella</name>
    <name type="common">Pink bonnet</name>
    <name type="synonym">Agaricus rosellus</name>
    <dbReference type="NCBI Taxonomy" id="1033263"/>
    <lineage>
        <taxon>Eukaryota</taxon>
        <taxon>Fungi</taxon>
        <taxon>Dikarya</taxon>
        <taxon>Basidiomycota</taxon>
        <taxon>Agaricomycotina</taxon>
        <taxon>Agaricomycetes</taxon>
        <taxon>Agaricomycetidae</taxon>
        <taxon>Agaricales</taxon>
        <taxon>Marasmiineae</taxon>
        <taxon>Mycenaceae</taxon>
        <taxon>Mycena</taxon>
    </lineage>
</organism>
<dbReference type="AlphaFoldDB" id="A0AAD7D4W8"/>
<comment type="caution">
    <text evidence="1">The sequence shown here is derived from an EMBL/GenBank/DDBJ whole genome shotgun (WGS) entry which is preliminary data.</text>
</comment>
<accession>A0AAD7D4W8</accession>
<keyword evidence="2" id="KW-1185">Reference proteome</keyword>
<name>A0AAD7D4W8_MYCRO</name>
<dbReference type="EMBL" id="JARKIE010000132">
    <property type="protein sequence ID" value="KAJ7678725.1"/>
    <property type="molecule type" value="Genomic_DNA"/>
</dbReference>
<evidence type="ECO:0000313" key="2">
    <source>
        <dbReference type="Proteomes" id="UP001221757"/>
    </source>
</evidence>
<proteinExistence type="predicted"/>
<sequence length="232" mass="25865">MLNPLLFDAGESRLRRSGELKRRPHKLHPDLSIIALYSPCTTEPCIFHIRRTGLTVFRSLPPAIPLSTLQYVSPTAAIHWAAHHLAACRIKHAEWEAFLMENEQSAGISCSPSPRTPRSRGPCCPHPPVGYLHSVRGTAGRWWRCRGGGSRRHNERTALGAQEGTRAMRTWVTRILIWSTATTLRIHLPASPLESRLQTPAARSLGSEATHLQACWTQNCAARDLGSNRRPI</sequence>
<reference evidence="1" key="1">
    <citation type="submission" date="2023-03" db="EMBL/GenBank/DDBJ databases">
        <title>Massive genome expansion in bonnet fungi (Mycena s.s.) driven by repeated elements and novel gene families across ecological guilds.</title>
        <authorList>
            <consortium name="Lawrence Berkeley National Laboratory"/>
            <person name="Harder C.B."/>
            <person name="Miyauchi S."/>
            <person name="Viragh M."/>
            <person name="Kuo A."/>
            <person name="Thoen E."/>
            <person name="Andreopoulos B."/>
            <person name="Lu D."/>
            <person name="Skrede I."/>
            <person name="Drula E."/>
            <person name="Henrissat B."/>
            <person name="Morin E."/>
            <person name="Kohler A."/>
            <person name="Barry K."/>
            <person name="LaButti K."/>
            <person name="Morin E."/>
            <person name="Salamov A."/>
            <person name="Lipzen A."/>
            <person name="Mereny Z."/>
            <person name="Hegedus B."/>
            <person name="Baldrian P."/>
            <person name="Stursova M."/>
            <person name="Weitz H."/>
            <person name="Taylor A."/>
            <person name="Grigoriev I.V."/>
            <person name="Nagy L.G."/>
            <person name="Martin F."/>
            <person name="Kauserud H."/>
        </authorList>
    </citation>
    <scope>NUCLEOTIDE SEQUENCE</scope>
    <source>
        <strain evidence="1">CBHHK067</strain>
    </source>
</reference>
<gene>
    <name evidence="1" type="ORF">B0H17DRAFT_103005</name>
</gene>
<dbReference type="Proteomes" id="UP001221757">
    <property type="component" value="Unassembled WGS sequence"/>
</dbReference>
<evidence type="ECO:0000313" key="1">
    <source>
        <dbReference type="EMBL" id="KAJ7678725.1"/>
    </source>
</evidence>